<evidence type="ECO:0000313" key="4">
    <source>
        <dbReference type="Proteomes" id="UP000220251"/>
    </source>
</evidence>
<keyword evidence="2" id="KW-0812">Transmembrane</keyword>
<keyword evidence="2" id="KW-1133">Transmembrane helix</keyword>
<dbReference type="Proteomes" id="UP000220251">
    <property type="component" value="Unassembled WGS sequence"/>
</dbReference>
<feature type="coiled-coil region" evidence="1">
    <location>
        <begin position="130"/>
        <end position="164"/>
    </location>
</feature>
<evidence type="ECO:0000256" key="1">
    <source>
        <dbReference type="SAM" id="Coils"/>
    </source>
</evidence>
<keyword evidence="2" id="KW-0472">Membrane</keyword>
<protein>
    <submittedName>
        <fullName evidence="3">Putative inc protein</fullName>
    </submittedName>
</protein>
<dbReference type="EMBL" id="CWGJ01000008">
    <property type="protein sequence ID" value="CRX37879.1"/>
    <property type="molecule type" value="Genomic_DNA"/>
</dbReference>
<keyword evidence="4" id="KW-1185">Reference proteome</keyword>
<organism evidence="3 4">
    <name type="scientific">Estrella lausannensis</name>
    <dbReference type="NCBI Taxonomy" id="483423"/>
    <lineage>
        <taxon>Bacteria</taxon>
        <taxon>Pseudomonadati</taxon>
        <taxon>Chlamydiota</taxon>
        <taxon>Chlamydiia</taxon>
        <taxon>Parachlamydiales</taxon>
        <taxon>Candidatus Criblamydiaceae</taxon>
        <taxon>Estrella</taxon>
    </lineage>
</organism>
<feature type="transmembrane region" description="Helical" evidence="2">
    <location>
        <begin position="84"/>
        <end position="102"/>
    </location>
</feature>
<feature type="transmembrane region" description="Helical" evidence="2">
    <location>
        <begin position="52"/>
        <end position="72"/>
    </location>
</feature>
<proteinExistence type="predicted"/>
<sequence length="373" mass="41545">MQPVLEQDTIIEMKDMSGGGTVGQGELVPVKRSSCCGRIFKDWTQVPSSVCVATNGALTIAAIVIVIAASLFMTDPSDAGLQKGIVIGGSVVAFILLLNGAAQCVSCMRVRQFKPEKDLEDQIGTFRDRVGDLEGQNKDLAETAKKLDAERQQWEDTYHKQEQATDRIQRTLDQRVQQFDAIRKQLETTTTELEQVSKAFDLFKKKTAETYQFIMKLGQVNLSLGMQLKELGIQAEEFKELDEAWDGNIAGLSGETDEFSVQNKRLEALNSELKRQVALMGTFHGMISEVASKFKESAARLDEYDDKLLEATKKLESAVREKSVQLAELEKKLAEQNEILGTLKKVLLGQKNGAEKFKEVIEMIEKILEEKTG</sequence>
<dbReference type="RefSeq" id="WP_098037741.1">
    <property type="nucleotide sequence ID" value="NZ_CWGJ01000008.1"/>
</dbReference>
<gene>
    <name evidence="3" type="ORF">ELAC_0524</name>
</gene>
<dbReference type="AlphaFoldDB" id="A0A0H5DQM5"/>
<feature type="coiled-coil region" evidence="1">
    <location>
        <begin position="301"/>
        <end position="346"/>
    </location>
</feature>
<keyword evidence="1" id="KW-0175">Coiled coil</keyword>
<accession>A0A0H5DQM5</accession>
<reference evidence="4" key="1">
    <citation type="submission" date="2015-06" db="EMBL/GenBank/DDBJ databases">
        <authorList>
            <person name="Bertelli C."/>
        </authorList>
    </citation>
    <scope>NUCLEOTIDE SEQUENCE [LARGE SCALE GENOMIC DNA]</scope>
    <source>
        <strain evidence="4">CRIB-30</strain>
    </source>
</reference>
<name>A0A0H5DQM5_9BACT</name>
<evidence type="ECO:0000313" key="3">
    <source>
        <dbReference type="EMBL" id="CRX37879.1"/>
    </source>
</evidence>
<evidence type="ECO:0000256" key="2">
    <source>
        <dbReference type="SAM" id="Phobius"/>
    </source>
</evidence>